<dbReference type="Proteomes" id="UP001163105">
    <property type="component" value="Unassembled WGS sequence"/>
</dbReference>
<evidence type="ECO:0000256" key="2">
    <source>
        <dbReference type="SAM" id="SignalP"/>
    </source>
</evidence>
<organism evidence="3 4">
    <name type="scientific">Purpureocillium lavendulum</name>
    <dbReference type="NCBI Taxonomy" id="1247861"/>
    <lineage>
        <taxon>Eukaryota</taxon>
        <taxon>Fungi</taxon>
        <taxon>Dikarya</taxon>
        <taxon>Ascomycota</taxon>
        <taxon>Pezizomycotina</taxon>
        <taxon>Sordariomycetes</taxon>
        <taxon>Hypocreomycetidae</taxon>
        <taxon>Hypocreales</taxon>
        <taxon>Ophiocordycipitaceae</taxon>
        <taxon>Purpureocillium</taxon>
    </lineage>
</organism>
<dbReference type="EMBL" id="JAQHRD010000007">
    <property type="protein sequence ID" value="KAJ6438884.1"/>
    <property type="molecule type" value="Genomic_DNA"/>
</dbReference>
<evidence type="ECO:0000313" key="4">
    <source>
        <dbReference type="Proteomes" id="UP001163105"/>
    </source>
</evidence>
<feature type="region of interest" description="Disordered" evidence="1">
    <location>
        <begin position="152"/>
        <end position="173"/>
    </location>
</feature>
<evidence type="ECO:0000256" key="1">
    <source>
        <dbReference type="SAM" id="MobiDB-lite"/>
    </source>
</evidence>
<feature type="compositionally biased region" description="Pro residues" evidence="1">
    <location>
        <begin position="159"/>
        <end position="173"/>
    </location>
</feature>
<proteinExistence type="predicted"/>
<keyword evidence="4" id="KW-1185">Reference proteome</keyword>
<accession>A0AB34FIJ7</accession>
<comment type="caution">
    <text evidence="3">The sequence shown here is derived from an EMBL/GenBank/DDBJ whole genome shotgun (WGS) entry which is preliminary data.</text>
</comment>
<name>A0AB34FIJ7_9HYPO</name>
<keyword evidence="2" id="KW-0732">Signal</keyword>
<feature type="chain" id="PRO_5044284230" evidence="2">
    <location>
        <begin position="23"/>
        <end position="173"/>
    </location>
</feature>
<gene>
    <name evidence="3" type="ORF">O9K51_08286</name>
</gene>
<evidence type="ECO:0000313" key="3">
    <source>
        <dbReference type="EMBL" id="KAJ6438884.1"/>
    </source>
</evidence>
<sequence length="173" mass="18102">MQLTGLLLAILIITSGLDLAEANGNNPFSEFTSRVRDYPVKRKCRAVYSRVRESSSLTLAAGYTAWVAASETARPLGAGLMQVLNQPFWANAGGVAVAGMVSGAVLRASDYGKSNKDADVLKGVVAEAIKSNPGVDRLEVKVNGPTGEWTVTISATKPQTPPPPPPPPGSKGR</sequence>
<protein>
    <submittedName>
        <fullName evidence="3">Beta-hexosaminidase</fullName>
    </submittedName>
</protein>
<feature type="signal peptide" evidence="2">
    <location>
        <begin position="1"/>
        <end position="22"/>
    </location>
</feature>
<dbReference type="AlphaFoldDB" id="A0AB34FIJ7"/>
<reference evidence="3" key="1">
    <citation type="submission" date="2023-01" db="EMBL/GenBank/DDBJ databases">
        <title>The growth and conidiation of Purpureocillium lavendulum are regulated by nitrogen source and histone H3K14 acetylation.</title>
        <authorList>
            <person name="Tang P."/>
            <person name="Han J."/>
            <person name="Zhang C."/>
            <person name="Tang P."/>
            <person name="Qi F."/>
            <person name="Zhang K."/>
            <person name="Liang L."/>
        </authorList>
    </citation>
    <scope>NUCLEOTIDE SEQUENCE</scope>
    <source>
        <strain evidence="3">YMF1.00683</strain>
    </source>
</reference>